<evidence type="ECO:0000313" key="2">
    <source>
        <dbReference type="EnsemblMetazoa" id="AMEM006855-PA"/>
    </source>
</evidence>
<dbReference type="Proteomes" id="UP000075903">
    <property type="component" value="Unassembled WGS sequence"/>
</dbReference>
<organism evidence="2 3">
    <name type="scientific">Anopheles merus</name>
    <name type="common">Mosquito</name>
    <dbReference type="NCBI Taxonomy" id="30066"/>
    <lineage>
        <taxon>Eukaryota</taxon>
        <taxon>Metazoa</taxon>
        <taxon>Ecdysozoa</taxon>
        <taxon>Arthropoda</taxon>
        <taxon>Hexapoda</taxon>
        <taxon>Insecta</taxon>
        <taxon>Pterygota</taxon>
        <taxon>Neoptera</taxon>
        <taxon>Endopterygota</taxon>
        <taxon>Diptera</taxon>
        <taxon>Nematocera</taxon>
        <taxon>Culicoidea</taxon>
        <taxon>Culicidae</taxon>
        <taxon>Anophelinae</taxon>
        <taxon>Anopheles</taxon>
    </lineage>
</organism>
<accession>A0A182V0L1</accession>
<dbReference type="EnsemblMetazoa" id="AMEM006855-RA">
    <property type="protein sequence ID" value="AMEM006855-PA"/>
    <property type="gene ID" value="AMEM006855"/>
</dbReference>
<sequence length="164" mass="17519">MLRSLGKWARHADNSILPRQFPVTDRPFGLRLLLLLLLSHPLKQQPGPGLGGAGTTQLMASAKQQPQRYSAGQRWGQQLRGLVSFFSWRSALSLPPPPPPPPAPPAGACRFRLIVLRPGRFGPPSPPPPPPSPPLAVPSTKISGAGLLTRIGDAHSSMPTGMLM</sequence>
<protein>
    <submittedName>
        <fullName evidence="2">Uncharacterized protein</fullName>
    </submittedName>
</protein>
<evidence type="ECO:0000313" key="3">
    <source>
        <dbReference type="Proteomes" id="UP000075903"/>
    </source>
</evidence>
<feature type="region of interest" description="Disordered" evidence="1">
    <location>
        <begin position="119"/>
        <end position="138"/>
    </location>
</feature>
<feature type="compositionally biased region" description="Pro residues" evidence="1">
    <location>
        <begin position="121"/>
        <end position="136"/>
    </location>
</feature>
<dbReference type="VEuPathDB" id="VectorBase:AMEM006855"/>
<keyword evidence="3" id="KW-1185">Reference proteome</keyword>
<proteinExistence type="predicted"/>
<evidence type="ECO:0000256" key="1">
    <source>
        <dbReference type="SAM" id="MobiDB-lite"/>
    </source>
</evidence>
<name>A0A182V0L1_ANOME</name>
<dbReference type="AlphaFoldDB" id="A0A182V0L1"/>
<reference evidence="2" key="1">
    <citation type="submission" date="2020-05" db="UniProtKB">
        <authorList>
            <consortium name="EnsemblMetazoa"/>
        </authorList>
    </citation>
    <scope>IDENTIFICATION</scope>
    <source>
        <strain evidence="2">MAF</strain>
    </source>
</reference>